<evidence type="ECO:0000313" key="1">
    <source>
        <dbReference type="EMBL" id="KAJ3666214.1"/>
    </source>
</evidence>
<gene>
    <name evidence="1" type="ORF">Zmor_001667</name>
</gene>
<organism evidence="1 2">
    <name type="scientific">Zophobas morio</name>
    <dbReference type="NCBI Taxonomy" id="2755281"/>
    <lineage>
        <taxon>Eukaryota</taxon>
        <taxon>Metazoa</taxon>
        <taxon>Ecdysozoa</taxon>
        <taxon>Arthropoda</taxon>
        <taxon>Hexapoda</taxon>
        <taxon>Insecta</taxon>
        <taxon>Pterygota</taxon>
        <taxon>Neoptera</taxon>
        <taxon>Endopterygota</taxon>
        <taxon>Coleoptera</taxon>
        <taxon>Polyphaga</taxon>
        <taxon>Cucujiformia</taxon>
        <taxon>Tenebrionidae</taxon>
        <taxon>Zophobas</taxon>
    </lineage>
</organism>
<proteinExistence type="predicted"/>
<comment type="caution">
    <text evidence="1">The sequence shown here is derived from an EMBL/GenBank/DDBJ whole genome shotgun (WGS) entry which is preliminary data.</text>
</comment>
<dbReference type="Proteomes" id="UP001168821">
    <property type="component" value="Unassembled WGS sequence"/>
</dbReference>
<dbReference type="EMBL" id="JALNTZ010000001">
    <property type="protein sequence ID" value="KAJ3666214.1"/>
    <property type="molecule type" value="Genomic_DNA"/>
</dbReference>
<name>A0AA38J4B1_9CUCU</name>
<sequence length="102" mass="11680">MTETALFPNVVSIKSVHSSGWFANAASRFFWIPQSTLLTDDESPIIAVRTRKSSREAIGVVSERHMGLFRNNTYNIVQQLAYSFGEYLFTKNRYRPETADRS</sequence>
<keyword evidence="2" id="KW-1185">Reference proteome</keyword>
<evidence type="ECO:0000313" key="2">
    <source>
        <dbReference type="Proteomes" id="UP001168821"/>
    </source>
</evidence>
<dbReference type="AlphaFoldDB" id="A0AA38J4B1"/>
<accession>A0AA38J4B1</accession>
<reference evidence="1" key="1">
    <citation type="journal article" date="2023" name="G3 (Bethesda)">
        <title>Whole genome assemblies of Zophobas morio and Tenebrio molitor.</title>
        <authorList>
            <person name="Kaur S."/>
            <person name="Stinson S.A."/>
            <person name="diCenzo G.C."/>
        </authorList>
    </citation>
    <scope>NUCLEOTIDE SEQUENCE</scope>
    <source>
        <strain evidence="1">QUZm001</strain>
    </source>
</reference>
<protein>
    <submittedName>
        <fullName evidence="1">Uncharacterized protein</fullName>
    </submittedName>
</protein>